<proteinExistence type="predicted"/>
<feature type="repeat" description="WD" evidence="3">
    <location>
        <begin position="221"/>
        <end position="255"/>
    </location>
</feature>
<sequence length="913" mass="100679">MVKAYQRYEAEKNFGVICSPSSNSVYSLDGKYAISPALQDVMVWDLKKGQLYERWSDFDNNSHVTCITRSPSEDSYAIGYSDGSIRLFDFENPSPSCIFNGHKGAITALTFDPTGTVLCSGSRDTDLVLWDIIAETGLYRLKGHKDQITGIIFVNDQQNAVSPEKSDSVVDVGSTMDSYTSQSTETKDAFTAGEKGFLITSSKDTLVKVWDLEYRHCVQTIVSHKSEVWSIAISPDHKTLITGSSESNLKVFKLNLQDSPDPSVPLPSSGTSLSENSYNNSATYSENLLENLVKKGNKEILVELGFISKQSKERVTMLQFHPAGILLGCQTNDRMVEFFTISTPEEIKKKSARKIKRIREKKSSEPSTIDDPSVFELSTQDLLNLEYLPRQVLRLVAKSRSFMFNPTESSLLIVNRQKNTKIMFALVNNSLSVASLPIISSLKTSDSDSKKLLEPQWIHSIERLGHRSEPRCISLSSDNELIATACSSNILVWNSITKACIRTLECSQPLTVVFLPGDQHLAVGTKSGTIELFDLAAAGPPIATYEAHEGGVYCIAVTPDKSGIVSGGGDKESKFWDFEMISAALANNDDTNTPSLQVGKTLSLVHTRTLKLPDVVLSVVVSPNLKFVAYSLLDTTIKVFFYDSLKFSLSLYGHKLPALSIDISSDSTLLVSGSADKNVKIWGLDFGDCHKSIYAHKDAITSVKFVWDTHYFFSAGKDGAVTMWDADKFVKIQSLADGGFSGGDIWGLAVAKYGNFIAAVSQDRSIRIWNKTEEPLFLEEERENELEKFHEQSMVADANKNISGFEESEVAPDSNVLVHSTRGDQENEENDDAVAQVSGVKVTLENMKAGEKIIEAIKVVELELQKRDAYDEALAKSQTNSMYPRPTIPPPNVLLKAMNISVAEVRRPVDAAS</sequence>
<dbReference type="GO" id="GO:0030490">
    <property type="term" value="P:maturation of SSU-rRNA"/>
    <property type="evidence" value="ECO:0007669"/>
    <property type="project" value="TreeGrafter"/>
</dbReference>
<keyword evidence="2" id="KW-0677">Repeat</keyword>
<dbReference type="EMBL" id="LSSL01000653">
    <property type="protein sequence ID" value="OLY84024.1"/>
    <property type="molecule type" value="Genomic_DNA"/>
</dbReference>
<feature type="repeat" description="WD" evidence="3">
    <location>
        <begin position="99"/>
        <end position="132"/>
    </location>
</feature>
<dbReference type="Gene3D" id="2.130.10.10">
    <property type="entry name" value="YVTN repeat-like/Quinoprotein amine dehydrogenase"/>
    <property type="match status" value="4"/>
</dbReference>
<organism evidence="4 5">
    <name type="scientific">Smittium mucronatum</name>
    <dbReference type="NCBI Taxonomy" id="133383"/>
    <lineage>
        <taxon>Eukaryota</taxon>
        <taxon>Fungi</taxon>
        <taxon>Fungi incertae sedis</taxon>
        <taxon>Zoopagomycota</taxon>
        <taxon>Kickxellomycotina</taxon>
        <taxon>Harpellomycetes</taxon>
        <taxon>Harpellales</taxon>
        <taxon>Legeriomycetaceae</taxon>
        <taxon>Smittium</taxon>
    </lineage>
</organism>
<evidence type="ECO:0000256" key="2">
    <source>
        <dbReference type="ARBA" id="ARBA00022737"/>
    </source>
</evidence>
<dbReference type="PROSITE" id="PS00678">
    <property type="entry name" value="WD_REPEATS_1"/>
    <property type="match status" value="3"/>
</dbReference>
<dbReference type="GO" id="GO:0030515">
    <property type="term" value="F:snoRNA binding"/>
    <property type="evidence" value="ECO:0007669"/>
    <property type="project" value="TreeGrafter"/>
</dbReference>
<dbReference type="PANTHER" id="PTHR19853:SF0">
    <property type="entry name" value="WD REPEAT-CONTAINING PROTEIN 3"/>
    <property type="match status" value="1"/>
</dbReference>
<dbReference type="AlphaFoldDB" id="A0A1R0H4L1"/>
<feature type="repeat" description="WD" evidence="3">
    <location>
        <begin position="545"/>
        <end position="579"/>
    </location>
</feature>
<dbReference type="PANTHER" id="PTHR19853">
    <property type="entry name" value="WD REPEAT CONTAINING PROTEIN 3 WDR3"/>
    <property type="match status" value="1"/>
</dbReference>
<dbReference type="PRINTS" id="PR00320">
    <property type="entry name" value="GPROTEINBRPT"/>
</dbReference>
<dbReference type="InterPro" id="IPR019775">
    <property type="entry name" value="WD40_repeat_CS"/>
</dbReference>
<feature type="repeat" description="WD" evidence="3">
    <location>
        <begin position="197"/>
        <end position="220"/>
    </location>
</feature>
<dbReference type="InterPro" id="IPR020472">
    <property type="entry name" value="WD40_PAC1"/>
</dbReference>
<dbReference type="PROSITE" id="PS50294">
    <property type="entry name" value="WD_REPEATS_REGION"/>
    <property type="match status" value="5"/>
</dbReference>
<dbReference type="InterPro" id="IPR036322">
    <property type="entry name" value="WD40_repeat_dom_sf"/>
</dbReference>
<dbReference type="Pfam" id="PF25172">
    <property type="entry name" value="Beta-prop_WDR3_2nd"/>
    <property type="match status" value="1"/>
</dbReference>
<dbReference type="InterPro" id="IPR015943">
    <property type="entry name" value="WD40/YVTN_repeat-like_dom_sf"/>
</dbReference>
<protein>
    <submittedName>
        <fullName evidence="4">WD repeat-containing protein 3</fullName>
    </submittedName>
</protein>
<dbReference type="CDD" id="cd00200">
    <property type="entry name" value="WD40"/>
    <property type="match status" value="1"/>
</dbReference>
<accession>A0A1R0H4L1</accession>
<dbReference type="OrthoDB" id="407922at2759"/>
<evidence type="ECO:0000256" key="1">
    <source>
        <dbReference type="ARBA" id="ARBA00022574"/>
    </source>
</evidence>
<dbReference type="GO" id="GO:0034388">
    <property type="term" value="C:Pwp2p-containing subcomplex of 90S preribosome"/>
    <property type="evidence" value="ECO:0007669"/>
    <property type="project" value="TreeGrafter"/>
</dbReference>
<comment type="caution">
    <text evidence="4">The sequence shown here is derived from an EMBL/GenBank/DDBJ whole genome shotgun (WGS) entry which is preliminary data.</text>
</comment>
<keyword evidence="5" id="KW-1185">Reference proteome</keyword>
<evidence type="ECO:0000313" key="4">
    <source>
        <dbReference type="EMBL" id="OLY84024.1"/>
    </source>
</evidence>
<dbReference type="SMART" id="SM00320">
    <property type="entry name" value="WD40"/>
    <property type="match status" value="11"/>
</dbReference>
<reference evidence="4 5" key="1">
    <citation type="journal article" date="2016" name="Mol. Biol. Evol.">
        <title>Genome-Wide Survey of Gut Fungi (Harpellales) Reveals the First Horizontally Transferred Ubiquitin Gene from a Mosquito Host.</title>
        <authorList>
            <person name="Wang Y."/>
            <person name="White M.M."/>
            <person name="Kvist S."/>
            <person name="Moncalvo J.M."/>
        </authorList>
    </citation>
    <scope>NUCLEOTIDE SEQUENCE [LARGE SCALE GENOMIC DNA]</scope>
    <source>
        <strain evidence="4 5">ALG-7-W6</strain>
    </source>
</reference>
<dbReference type="SUPFAM" id="SSF117289">
    <property type="entry name" value="Nucleoporin domain"/>
    <property type="match status" value="1"/>
</dbReference>
<gene>
    <name evidence="4" type="ORF">AYI68_g1828</name>
</gene>
<dbReference type="InterPro" id="IPR001680">
    <property type="entry name" value="WD40_rpt"/>
</dbReference>
<feature type="repeat" description="WD" evidence="3">
    <location>
        <begin position="651"/>
        <end position="692"/>
    </location>
</feature>
<dbReference type="SUPFAM" id="SSF50978">
    <property type="entry name" value="WD40 repeat-like"/>
    <property type="match status" value="1"/>
</dbReference>
<dbReference type="GO" id="GO:0032040">
    <property type="term" value="C:small-subunit processome"/>
    <property type="evidence" value="ECO:0007669"/>
    <property type="project" value="TreeGrafter"/>
</dbReference>
<dbReference type="PROSITE" id="PS50082">
    <property type="entry name" value="WD_REPEATS_2"/>
    <property type="match status" value="6"/>
</dbReference>
<dbReference type="Pfam" id="PF25173">
    <property type="entry name" value="Beta-prop_WDR3_1st"/>
    <property type="match status" value="1"/>
</dbReference>
<dbReference type="InterPro" id="IPR051570">
    <property type="entry name" value="TBC1_cilium_biogenesis"/>
</dbReference>
<evidence type="ECO:0000256" key="3">
    <source>
        <dbReference type="PROSITE-ProRule" id="PRU00221"/>
    </source>
</evidence>
<keyword evidence="1 3" id="KW-0853">WD repeat</keyword>
<dbReference type="Proteomes" id="UP000187455">
    <property type="component" value="Unassembled WGS sequence"/>
</dbReference>
<evidence type="ECO:0000313" key="5">
    <source>
        <dbReference type="Proteomes" id="UP000187455"/>
    </source>
</evidence>
<feature type="repeat" description="WD" evidence="3">
    <location>
        <begin position="693"/>
        <end position="734"/>
    </location>
</feature>
<name>A0A1R0H4L1_9FUNG</name>
<dbReference type="FunFam" id="2.130.10.10:FF:000157">
    <property type="entry name" value="WD repeat domain 3"/>
    <property type="match status" value="1"/>
</dbReference>
<dbReference type="STRING" id="133383.A0A1R0H4L1"/>